<evidence type="ECO:0008006" key="2">
    <source>
        <dbReference type="Google" id="ProtNLM"/>
    </source>
</evidence>
<dbReference type="EMBL" id="UINC01172799">
    <property type="protein sequence ID" value="SVD78066.1"/>
    <property type="molecule type" value="Genomic_DNA"/>
</dbReference>
<gene>
    <name evidence="1" type="ORF">METZ01_LOCUS430920</name>
</gene>
<accession>A0A382Y431</accession>
<protein>
    <recommendedName>
        <fullName evidence="2">Gfo/Idh/MocA-like oxidoreductase N-terminal domain-containing protein</fullName>
    </recommendedName>
</protein>
<evidence type="ECO:0000313" key="1">
    <source>
        <dbReference type="EMBL" id="SVD78066.1"/>
    </source>
</evidence>
<dbReference type="AlphaFoldDB" id="A0A382Y431"/>
<name>A0A382Y431_9ZZZZ</name>
<proteinExistence type="predicted"/>
<dbReference type="SUPFAM" id="SSF51735">
    <property type="entry name" value="NAD(P)-binding Rossmann-fold domains"/>
    <property type="match status" value="1"/>
</dbReference>
<reference evidence="1" key="1">
    <citation type="submission" date="2018-05" db="EMBL/GenBank/DDBJ databases">
        <authorList>
            <person name="Lanie J.A."/>
            <person name="Ng W.-L."/>
            <person name="Kazmierczak K.M."/>
            <person name="Andrzejewski T.M."/>
            <person name="Davidsen T.M."/>
            <person name="Wayne K.J."/>
            <person name="Tettelin H."/>
            <person name="Glass J.I."/>
            <person name="Rusch D."/>
            <person name="Podicherti R."/>
            <person name="Tsui H.-C.T."/>
            <person name="Winkler M.E."/>
        </authorList>
    </citation>
    <scope>NUCLEOTIDE SEQUENCE</scope>
</reference>
<dbReference type="InterPro" id="IPR036291">
    <property type="entry name" value="NAD(P)-bd_dom_sf"/>
</dbReference>
<sequence>MGDNLRMAFEHEDVEIVGLCDEQPERMQSAIENFAIPSDRVFSDYRECLQKTEPDI</sequence>
<feature type="non-terminal residue" evidence="1">
    <location>
        <position position="56"/>
    </location>
</feature>
<dbReference type="Gene3D" id="3.40.50.720">
    <property type="entry name" value="NAD(P)-binding Rossmann-like Domain"/>
    <property type="match status" value="1"/>
</dbReference>
<organism evidence="1">
    <name type="scientific">marine metagenome</name>
    <dbReference type="NCBI Taxonomy" id="408172"/>
    <lineage>
        <taxon>unclassified sequences</taxon>
        <taxon>metagenomes</taxon>
        <taxon>ecological metagenomes</taxon>
    </lineage>
</organism>